<name>A0A285D2C3_9RHOB</name>
<evidence type="ECO:0000256" key="1">
    <source>
        <dbReference type="SAM" id="SignalP"/>
    </source>
</evidence>
<feature type="chain" id="PRO_5011972974" evidence="1">
    <location>
        <begin position="27"/>
        <end position="241"/>
    </location>
</feature>
<organism evidence="2 3">
    <name type="scientific">Cereibacter ovatus</name>
    <dbReference type="NCBI Taxonomy" id="439529"/>
    <lineage>
        <taxon>Bacteria</taxon>
        <taxon>Pseudomonadati</taxon>
        <taxon>Pseudomonadota</taxon>
        <taxon>Alphaproteobacteria</taxon>
        <taxon>Rhodobacterales</taxon>
        <taxon>Paracoccaceae</taxon>
        <taxon>Cereibacter</taxon>
    </lineage>
</organism>
<keyword evidence="1" id="KW-0732">Signal</keyword>
<evidence type="ECO:0000313" key="3">
    <source>
        <dbReference type="Proteomes" id="UP000219467"/>
    </source>
</evidence>
<dbReference type="Proteomes" id="UP000219467">
    <property type="component" value="Unassembled WGS sequence"/>
</dbReference>
<dbReference type="RefSeq" id="WP_097031505.1">
    <property type="nucleotide sequence ID" value="NZ_OAOQ01000018.1"/>
</dbReference>
<dbReference type="AlphaFoldDB" id="A0A285D2C3"/>
<evidence type="ECO:0000313" key="2">
    <source>
        <dbReference type="EMBL" id="SNX73922.1"/>
    </source>
</evidence>
<sequence>MRSLSRRLPWLVALAAALAVAAPALAGPWAREKGQVFLTLSEQHDSAGESWTGLWAEYGLTQRITLGIDAGRSGQGDGKFVLWGQRAWVRGEHRFAASLGLGASLVDGEVMPMAQGGASWGRGIATRFGPGWVTIEGRALVTARNIEISQKVDARTTAIYAYMLPETSGKAEITLGLRPRDKLMIINQLQVEARKQSGIEARLASSLVYDLWQPAKVELGIVTPIQGDGEPALKLGMWLEF</sequence>
<dbReference type="OrthoDB" id="7857490at2"/>
<protein>
    <submittedName>
        <fullName evidence="2">Uncharacterized protein</fullName>
    </submittedName>
</protein>
<proteinExistence type="predicted"/>
<dbReference type="EMBL" id="OAOQ01000018">
    <property type="protein sequence ID" value="SNX73922.1"/>
    <property type="molecule type" value="Genomic_DNA"/>
</dbReference>
<reference evidence="3" key="1">
    <citation type="submission" date="2017-08" db="EMBL/GenBank/DDBJ databases">
        <authorList>
            <person name="Varghese N."/>
            <person name="Submissions S."/>
        </authorList>
    </citation>
    <scope>NUCLEOTIDE SEQUENCE [LARGE SCALE GENOMIC DNA]</scope>
    <source>
        <strain evidence="3">JA234</strain>
    </source>
</reference>
<keyword evidence="3" id="KW-1185">Reference proteome</keyword>
<gene>
    <name evidence="2" type="ORF">SAMN05878503_1184</name>
</gene>
<accession>A0A285D2C3</accession>
<feature type="signal peptide" evidence="1">
    <location>
        <begin position="1"/>
        <end position="26"/>
    </location>
</feature>